<keyword evidence="2" id="KW-1185">Reference proteome</keyword>
<dbReference type="AlphaFoldDB" id="A0AAD3SJQ1"/>
<protein>
    <submittedName>
        <fullName evidence="1">Uncharacterized protein</fullName>
    </submittedName>
</protein>
<name>A0AAD3SJQ1_NEPGR</name>
<sequence>MMFGVWQYQNILMLLLSFGASGFNYLSRSFQLELTVWYHKLSTRGPKIATEPVPRKIGDDATLLGLVGRGGGFSKNQATLSLSSSLLPERATKFTKTSHGALVVDKVTNATTVSPAKAADAVSSPSNGLSWKRVYIYFQM</sequence>
<organism evidence="1 2">
    <name type="scientific">Nepenthes gracilis</name>
    <name type="common">Slender pitcher plant</name>
    <dbReference type="NCBI Taxonomy" id="150966"/>
    <lineage>
        <taxon>Eukaryota</taxon>
        <taxon>Viridiplantae</taxon>
        <taxon>Streptophyta</taxon>
        <taxon>Embryophyta</taxon>
        <taxon>Tracheophyta</taxon>
        <taxon>Spermatophyta</taxon>
        <taxon>Magnoliopsida</taxon>
        <taxon>eudicotyledons</taxon>
        <taxon>Gunneridae</taxon>
        <taxon>Pentapetalae</taxon>
        <taxon>Caryophyllales</taxon>
        <taxon>Nepenthaceae</taxon>
        <taxon>Nepenthes</taxon>
    </lineage>
</organism>
<reference evidence="1" key="1">
    <citation type="submission" date="2023-05" db="EMBL/GenBank/DDBJ databases">
        <title>Nepenthes gracilis genome sequencing.</title>
        <authorList>
            <person name="Fukushima K."/>
        </authorList>
    </citation>
    <scope>NUCLEOTIDE SEQUENCE</scope>
    <source>
        <strain evidence="1">SING2019-196</strain>
    </source>
</reference>
<accession>A0AAD3SJQ1</accession>
<gene>
    <name evidence="1" type="ORF">Nepgr_013693</name>
</gene>
<dbReference type="Proteomes" id="UP001279734">
    <property type="component" value="Unassembled WGS sequence"/>
</dbReference>
<evidence type="ECO:0000313" key="1">
    <source>
        <dbReference type="EMBL" id="GMH11852.1"/>
    </source>
</evidence>
<dbReference type="EMBL" id="BSYO01000011">
    <property type="protein sequence ID" value="GMH11852.1"/>
    <property type="molecule type" value="Genomic_DNA"/>
</dbReference>
<evidence type="ECO:0000313" key="2">
    <source>
        <dbReference type="Proteomes" id="UP001279734"/>
    </source>
</evidence>
<proteinExistence type="predicted"/>
<comment type="caution">
    <text evidence="1">The sequence shown here is derived from an EMBL/GenBank/DDBJ whole genome shotgun (WGS) entry which is preliminary data.</text>
</comment>